<dbReference type="EMBL" id="JAUTXT010000061">
    <property type="protein sequence ID" value="KAK3670173.1"/>
    <property type="molecule type" value="Genomic_DNA"/>
</dbReference>
<organism evidence="9 10">
    <name type="scientific">Recurvomyces mirabilis</name>
    <dbReference type="NCBI Taxonomy" id="574656"/>
    <lineage>
        <taxon>Eukaryota</taxon>
        <taxon>Fungi</taxon>
        <taxon>Dikarya</taxon>
        <taxon>Ascomycota</taxon>
        <taxon>Pezizomycotina</taxon>
        <taxon>Dothideomycetes</taxon>
        <taxon>Dothideomycetidae</taxon>
        <taxon>Mycosphaerellales</taxon>
        <taxon>Teratosphaeriaceae</taxon>
        <taxon>Recurvomyces</taxon>
    </lineage>
</organism>
<feature type="transmembrane region" description="Helical" evidence="8">
    <location>
        <begin position="481"/>
        <end position="506"/>
    </location>
</feature>
<evidence type="ECO:0000313" key="9">
    <source>
        <dbReference type="EMBL" id="KAK3670173.1"/>
    </source>
</evidence>
<feature type="transmembrane region" description="Helical" evidence="8">
    <location>
        <begin position="518"/>
        <end position="540"/>
    </location>
</feature>
<name>A0AAE0TRE8_9PEZI</name>
<dbReference type="Pfam" id="PF00854">
    <property type="entry name" value="PTR2"/>
    <property type="match status" value="1"/>
</dbReference>
<evidence type="ECO:0000256" key="1">
    <source>
        <dbReference type="ARBA" id="ARBA00004141"/>
    </source>
</evidence>
<evidence type="ECO:0000256" key="7">
    <source>
        <dbReference type="SAM" id="MobiDB-lite"/>
    </source>
</evidence>
<evidence type="ECO:0000256" key="4">
    <source>
        <dbReference type="ARBA" id="ARBA00022692"/>
    </source>
</evidence>
<keyword evidence="5 8" id="KW-1133">Transmembrane helix</keyword>
<evidence type="ECO:0000256" key="2">
    <source>
        <dbReference type="ARBA" id="ARBA00005982"/>
    </source>
</evidence>
<dbReference type="InterPro" id="IPR036259">
    <property type="entry name" value="MFS_trans_sf"/>
</dbReference>
<feature type="transmembrane region" description="Helical" evidence="8">
    <location>
        <begin position="409"/>
        <end position="426"/>
    </location>
</feature>
<evidence type="ECO:0000256" key="3">
    <source>
        <dbReference type="ARBA" id="ARBA00022448"/>
    </source>
</evidence>
<evidence type="ECO:0000256" key="8">
    <source>
        <dbReference type="SAM" id="Phobius"/>
    </source>
</evidence>
<dbReference type="GO" id="GO:0071916">
    <property type="term" value="F:dipeptide transmembrane transporter activity"/>
    <property type="evidence" value="ECO:0007669"/>
    <property type="project" value="UniProtKB-ARBA"/>
</dbReference>
<dbReference type="Gene3D" id="1.20.1250.20">
    <property type="entry name" value="MFS general substrate transporter like domains"/>
    <property type="match status" value="1"/>
</dbReference>
<feature type="transmembrane region" description="Helical" evidence="8">
    <location>
        <begin position="188"/>
        <end position="207"/>
    </location>
</feature>
<feature type="transmembrane region" description="Helical" evidence="8">
    <location>
        <begin position="564"/>
        <end position="585"/>
    </location>
</feature>
<dbReference type="InterPro" id="IPR000109">
    <property type="entry name" value="POT_fam"/>
</dbReference>
<dbReference type="Proteomes" id="UP001274830">
    <property type="component" value="Unassembled WGS sequence"/>
</dbReference>
<feature type="transmembrane region" description="Helical" evidence="8">
    <location>
        <begin position="160"/>
        <end position="182"/>
    </location>
</feature>
<comment type="similarity">
    <text evidence="2">Belongs to the major facilitator superfamily. Proton-dependent oligopeptide transporter (POT/PTR) (TC 2.A.17) family.</text>
</comment>
<gene>
    <name evidence="9" type="ORF">LTR78_009929</name>
</gene>
<dbReference type="AlphaFoldDB" id="A0AAE0TRE8"/>
<feature type="compositionally biased region" description="Basic and acidic residues" evidence="7">
    <location>
        <begin position="609"/>
        <end position="628"/>
    </location>
</feature>
<comment type="subcellular location">
    <subcellularLocation>
        <location evidence="1">Membrane</location>
        <topology evidence="1">Multi-pass membrane protein</topology>
    </subcellularLocation>
</comment>
<evidence type="ECO:0000313" key="10">
    <source>
        <dbReference type="Proteomes" id="UP001274830"/>
    </source>
</evidence>
<dbReference type="GO" id="GO:0005886">
    <property type="term" value="C:plasma membrane"/>
    <property type="evidence" value="ECO:0007669"/>
    <property type="project" value="UniProtKB-ARBA"/>
</dbReference>
<accession>A0AAE0TRE8</accession>
<keyword evidence="6 8" id="KW-0472">Membrane</keyword>
<dbReference type="SUPFAM" id="SSF103473">
    <property type="entry name" value="MFS general substrate transporter"/>
    <property type="match status" value="1"/>
</dbReference>
<feature type="transmembrane region" description="Helical" evidence="8">
    <location>
        <begin position="438"/>
        <end position="461"/>
    </location>
</feature>
<comment type="caution">
    <text evidence="9">The sequence shown here is derived from an EMBL/GenBank/DDBJ whole genome shotgun (WGS) entry which is preliminary data.</text>
</comment>
<feature type="transmembrane region" description="Helical" evidence="8">
    <location>
        <begin position="274"/>
        <end position="295"/>
    </location>
</feature>
<feature type="transmembrane region" description="Helical" evidence="8">
    <location>
        <begin position="248"/>
        <end position="268"/>
    </location>
</feature>
<protein>
    <submittedName>
        <fullName evidence="9">Uncharacterized protein</fullName>
    </submittedName>
</protein>
<reference evidence="9" key="1">
    <citation type="submission" date="2023-07" db="EMBL/GenBank/DDBJ databases">
        <title>Black Yeasts Isolated from many extreme environments.</title>
        <authorList>
            <person name="Coleine C."/>
            <person name="Stajich J.E."/>
            <person name="Selbmann L."/>
        </authorList>
    </citation>
    <scope>NUCLEOTIDE SEQUENCE</scope>
    <source>
        <strain evidence="9">CCFEE 5485</strain>
    </source>
</reference>
<proteinExistence type="inferred from homology"/>
<keyword evidence="4 8" id="KW-0812">Transmembrane</keyword>
<keyword evidence="10" id="KW-1185">Reference proteome</keyword>
<dbReference type="FunFam" id="1.20.1250.20:FF:000085">
    <property type="entry name" value="MFS peptide transporter Ptr2"/>
    <property type="match status" value="1"/>
</dbReference>
<keyword evidence="3" id="KW-0813">Transport</keyword>
<evidence type="ECO:0000256" key="6">
    <source>
        <dbReference type="ARBA" id="ARBA00023136"/>
    </source>
</evidence>
<dbReference type="PANTHER" id="PTHR11654">
    <property type="entry name" value="OLIGOPEPTIDE TRANSPORTER-RELATED"/>
    <property type="match status" value="1"/>
</dbReference>
<feature type="region of interest" description="Disordered" evidence="7">
    <location>
        <begin position="609"/>
        <end position="642"/>
    </location>
</feature>
<sequence>MAGVASETANAITAMEVKGAGLPTPTLEKQIAMENKEPFASSNDFNDQTEIVIPTEEDLATLRRVPAKLPWIAFTVAFVELAERFAYYGTTAVMVNYIQRPMPVGSVTGNDPRLNGRPGALGFGQKASTGLVLFNKFWAYFIPLFGGWIADAKWGRLKTIYASIGVAMFGHILIIISAIPSVVKHQSGALGCFSVGLVFFGIGVGGFKPNISPLYAEQLADRTMRVETLKGGERVVVDPAMTTQRMFLYFYGFINIGSIIGQVAMVYAERYVGFWLAFLLPTVMFCIAPIILAVMQKKYNLREPTGSVFGKFTKLTSYAMKNGGYKHVGKADFWERVKPSRIQNKPSWMTFDDAWVDEIARGVKACSVFSFYPLWWLAYNQIDGNLVSQAATMDLHGVPNDLLNNMNPLGIIILIPIMDFIVYPLLRKFKIRFTPLRRMLSGFFVACSAMIWAAVIQAYIYKTGACGHYMNTCDTPAPINVWAQTGAYVLVGLAEILSSITGLEYAYTKAPANMRSLVFGKIVGPPTFTIIVLTYFAGFYNCTNAISAALGQAFLPASDDPNLVWLYGSVAVIAFVTGIMFYFFFTRPWDKDEEHLNMLKESGYRGKNLRDDNEKLMDGDLSDTEARGHSTAVAPADIKEIK</sequence>
<evidence type="ECO:0000256" key="5">
    <source>
        <dbReference type="ARBA" id="ARBA00022989"/>
    </source>
</evidence>